<evidence type="ECO:0000313" key="3">
    <source>
        <dbReference type="EMBL" id="ADO70487.1"/>
    </source>
</evidence>
<name>E3FKW9_STIAD</name>
<reference evidence="3 4" key="1">
    <citation type="journal article" date="2011" name="Mol. Biol. Evol.">
        <title>Comparative genomic analysis of fruiting body formation in Myxococcales.</title>
        <authorList>
            <person name="Huntley S."/>
            <person name="Hamann N."/>
            <person name="Wegener-Feldbrugge S."/>
            <person name="Treuner-Lange A."/>
            <person name="Kube M."/>
            <person name="Reinhardt R."/>
            <person name="Klages S."/>
            <person name="Muller R."/>
            <person name="Ronning C.M."/>
            <person name="Nierman W.C."/>
            <person name="Sogaard-Andersen L."/>
        </authorList>
    </citation>
    <scope>NUCLEOTIDE SEQUENCE [LARGE SCALE GENOMIC DNA]</scope>
    <source>
        <strain evidence="3 4">DW4/3-1</strain>
    </source>
</reference>
<evidence type="ECO:0000256" key="1">
    <source>
        <dbReference type="SAM" id="MobiDB-lite"/>
    </source>
</evidence>
<dbReference type="HOGENOM" id="CLU_613687_0_0_7"/>
<dbReference type="InterPro" id="IPR049806">
    <property type="entry name" value="MasK-like_C"/>
</dbReference>
<proteinExistence type="predicted"/>
<dbReference type="STRING" id="378806.STAUR_2684"/>
<feature type="compositionally biased region" description="Basic and acidic residues" evidence="1">
    <location>
        <begin position="214"/>
        <end position="231"/>
    </location>
</feature>
<evidence type="ECO:0000313" key="4">
    <source>
        <dbReference type="Proteomes" id="UP000001351"/>
    </source>
</evidence>
<evidence type="ECO:0000256" key="2">
    <source>
        <dbReference type="SAM" id="Phobius"/>
    </source>
</evidence>
<keyword evidence="2" id="KW-0812">Transmembrane</keyword>
<dbReference type="RefSeq" id="WP_013375376.1">
    <property type="nucleotide sequence ID" value="NC_014623.1"/>
</dbReference>
<dbReference type="Gene3D" id="3.30.1150.10">
    <property type="match status" value="1"/>
</dbReference>
<dbReference type="KEGG" id="sur:STAUR_2684"/>
<keyword evidence="4" id="KW-1185">Reference proteome</keyword>
<dbReference type="EMBL" id="CP002271">
    <property type="protein sequence ID" value="ADO70487.1"/>
    <property type="molecule type" value="Genomic_DNA"/>
</dbReference>
<feature type="region of interest" description="Disordered" evidence="1">
    <location>
        <begin position="201"/>
        <end position="247"/>
    </location>
</feature>
<keyword evidence="2" id="KW-0472">Membrane</keyword>
<accession>E3FKW9</accession>
<keyword evidence="2" id="KW-1133">Transmembrane helix</keyword>
<dbReference type="eggNOG" id="COG0810">
    <property type="taxonomic scope" value="Bacteria"/>
</dbReference>
<feature type="transmembrane region" description="Helical" evidence="2">
    <location>
        <begin position="151"/>
        <end position="174"/>
    </location>
</feature>
<gene>
    <name evidence="3" type="ordered locus">STAUR_2684</name>
</gene>
<dbReference type="OrthoDB" id="5392467at2"/>
<organism evidence="3 4">
    <name type="scientific">Stigmatella aurantiaca (strain DW4/3-1)</name>
    <dbReference type="NCBI Taxonomy" id="378806"/>
    <lineage>
        <taxon>Bacteria</taxon>
        <taxon>Pseudomonadati</taxon>
        <taxon>Myxococcota</taxon>
        <taxon>Myxococcia</taxon>
        <taxon>Myxococcales</taxon>
        <taxon>Cystobacterineae</taxon>
        <taxon>Archangiaceae</taxon>
        <taxon>Stigmatella</taxon>
    </lineage>
</organism>
<protein>
    <submittedName>
        <fullName evidence="3">Conserved uncharacterized protein</fullName>
    </submittedName>
</protein>
<dbReference type="Proteomes" id="UP000001351">
    <property type="component" value="Chromosome"/>
</dbReference>
<sequence length="450" mass="48414">MASPQPQHSKLLRVGIIQGDRILEERHVLREDITIGHDGKNTLILPPHDDRPAKFALFENRNNQYQLVFDDTMQGRIHQGTSDVDLTRLRKQGLAQERGPVYVLPLEDTARGKVEVGDITLFFQFIPPPETEKPQLPPGVKGGAWKTMDRVFFGILATSLLLHLAWGLFIVSAAPPPEPELSLDELEDRFVRAEIIPQKLLREEPVAEKPQPSSEDKPEKPTDKKDPEEAKPTTPRPTNQAEQRAELVKKVSSKGLLKILGASGDGSGGGAFADILGSGTGGNEIAEALAGAGGVGVATTESVAAGGPRGGGTGSVASIGEVGTRGGGNVDLGAKKEVAVVGRVKEAAPEVDSGDVDREALSRYIRARLKAIQGCYEKELKRNPSLKGKVVVRFTIKPSGRTSDIDIEENTLGNEAVGSCIRTVIRSWVFPFKPEDEVSVAYPFLLSPTG</sequence>
<dbReference type="AlphaFoldDB" id="E3FKW9"/>
<dbReference type="NCBIfam" id="NF033768">
    <property type="entry name" value="myxo_SS_tail"/>
    <property type="match status" value="1"/>
</dbReference>